<proteinExistence type="predicted"/>
<keyword evidence="1" id="KW-0732">Signal</keyword>
<comment type="caution">
    <text evidence="2">The sequence shown here is derived from an EMBL/GenBank/DDBJ whole genome shotgun (WGS) entry which is preliminary data.</text>
</comment>
<gene>
    <name evidence="2" type="ORF">QV13_04485</name>
</gene>
<dbReference type="RefSeq" id="WP_065996730.1">
    <property type="nucleotide sequence ID" value="NZ_MDEO01000026.1"/>
</dbReference>
<protein>
    <submittedName>
        <fullName evidence="2">Uncharacterized protein</fullName>
    </submittedName>
</protein>
<evidence type="ECO:0000256" key="1">
    <source>
        <dbReference type="SAM" id="SignalP"/>
    </source>
</evidence>
<evidence type="ECO:0000313" key="2">
    <source>
        <dbReference type="EMBL" id="OCX22733.1"/>
    </source>
</evidence>
<feature type="signal peptide" evidence="1">
    <location>
        <begin position="1"/>
        <end position="20"/>
    </location>
</feature>
<evidence type="ECO:0000313" key="3">
    <source>
        <dbReference type="Proteomes" id="UP000094412"/>
    </source>
</evidence>
<organism evidence="2 3">
    <name type="scientific">Mesorhizobium hungaricum</name>
    <dbReference type="NCBI Taxonomy" id="1566387"/>
    <lineage>
        <taxon>Bacteria</taxon>
        <taxon>Pseudomonadati</taxon>
        <taxon>Pseudomonadota</taxon>
        <taxon>Alphaproteobacteria</taxon>
        <taxon>Hyphomicrobiales</taxon>
        <taxon>Phyllobacteriaceae</taxon>
        <taxon>Mesorhizobium</taxon>
    </lineage>
</organism>
<sequence length="93" mass="10110">MKKLLMGAFSLTIMTGAAFAAGGTTSALDNKEMMGAFYTDPDMKTMKSGDDFKAAWMALKPEDRDTITKECSNDSEKLHNDFCEITKKLGGAN</sequence>
<feature type="chain" id="PRO_5008660087" evidence="1">
    <location>
        <begin position="21"/>
        <end position="93"/>
    </location>
</feature>
<reference evidence="2 3" key="1">
    <citation type="submission" date="2016-08" db="EMBL/GenBank/DDBJ databases">
        <title>Whole genome sequence of Mesorhizobium sp. strain UASWS1009 isolated from industrial sewage.</title>
        <authorList>
            <person name="Crovadore J."/>
            <person name="Calmin G."/>
            <person name="Chablais R."/>
            <person name="Cochard B."/>
            <person name="Lefort F."/>
        </authorList>
    </citation>
    <scope>NUCLEOTIDE SEQUENCE [LARGE SCALE GENOMIC DNA]</scope>
    <source>
        <strain evidence="2 3">UASWS1009</strain>
    </source>
</reference>
<dbReference type="AlphaFoldDB" id="A0A1C2E738"/>
<dbReference type="OrthoDB" id="8093117at2"/>
<dbReference type="EMBL" id="MDEO01000026">
    <property type="protein sequence ID" value="OCX22733.1"/>
    <property type="molecule type" value="Genomic_DNA"/>
</dbReference>
<name>A0A1C2E738_9HYPH</name>
<dbReference type="Proteomes" id="UP000094412">
    <property type="component" value="Unassembled WGS sequence"/>
</dbReference>
<accession>A0A1C2E738</accession>
<keyword evidence="3" id="KW-1185">Reference proteome</keyword>